<feature type="transmembrane region" description="Helical" evidence="1">
    <location>
        <begin position="40"/>
        <end position="60"/>
    </location>
</feature>
<proteinExistence type="predicted"/>
<name>A0A813P4A2_9BILA</name>
<dbReference type="AlphaFoldDB" id="A0A813P4A2"/>
<gene>
    <name evidence="2" type="ORF">OXX778_LOCUS3796</name>
</gene>
<sequence length="187" mass="22098">MKIHFKILLTLIFISAVLIDGVFCRRYYRRRRKPIGSYKTIGSIGAFFGFSSLIGYRYSIPFIKSNYVNRIVYGNISSEKDLIDVRENVKISENLSKNKTLESDSFYTCNHLYTKSLVQRCIEPENNTVENDFFWDGLCCEDTNTKSYLCCYVSLNINNSFSKANKIKWWLWIPFSRILYIFLWVRC</sequence>
<keyword evidence="1" id="KW-1133">Transmembrane helix</keyword>
<dbReference type="Proteomes" id="UP000663879">
    <property type="component" value="Unassembled WGS sequence"/>
</dbReference>
<protein>
    <submittedName>
        <fullName evidence="2">Uncharacterized protein</fullName>
    </submittedName>
</protein>
<comment type="caution">
    <text evidence="2">The sequence shown here is derived from an EMBL/GenBank/DDBJ whole genome shotgun (WGS) entry which is preliminary data.</text>
</comment>
<evidence type="ECO:0000256" key="1">
    <source>
        <dbReference type="SAM" id="Phobius"/>
    </source>
</evidence>
<evidence type="ECO:0000313" key="2">
    <source>
        <dbReference type="EMBL" id="CAF0748750.1"/>
    </source>
</evidence>
<accession>A0A813P4A2</accession>
<dbReference type="OrthoDB" id="10488481at2759"/>
<keyword evidence="1" id="KW-0812">Transmembrane</keyword>
<keyword evidence="3" id="KW-1185">Reference proteome</keyword>
<evidence type="ECO:0000313" key="3">
    <source>
        <dbReference type="Proteomes" id="UP000663879"/>
    </source>
</evidence>
<organism evidence="2 3">
    <name type="scientific">Brachionus calyciflorus</name>
    <dbReference type="NCBI Taxonomy" id="104777"/>
    <lineage>
        <taxon>Eukaryota</taxon>
        <taxon>Metazoa</taxon>
        <taxon>Spiralia</taxon>
        <taxon>Gnathifera</taxon>
        <taxon>Rotifera</taxon>
        <taxon>Eurotatoria</taxon>
        <taxon>Monogononta</taxon>
        <taxon>Pseudotrocha</taxon>
        <taxon>Ploima</taxon>
        <taxon>Brachionidae</taxon>
        <taxon>Brachionus</taxon>
    </lineage>
</organism>
<reference evidence="2" key="1">
    <citation type="submission" date="2021-02" db="EMBL/GenBank/DDBJ databases">
        <authorList>
            <person name="Nowell W R."/>
        </authorList>
    </citation>
    <scope>NUCLEOTIDE SEQUENCE</scope>
    <source>
        <strain evidence="2">Ploen Becks lab</strain>
    </source>
</reference>
<keyword evidence="1" id="KW-0472">Membrane</keyword>
<dbReference type="EMBL" id="CAJNOC010000348">
    <property type="protein sequence ID" value="CAF0748750.1"/>
    <property type="molecule type" value="Genomic_DNA"/>
</dbReference>